<evidence type="ECO:0000256" key="1">
    <source>
        <dbReference type="SAM" id="Phobius"/>
    </source>
</evidence>
<feature type="transmembrane region" description="Helical" evidence="1">
    <location>
        <begin position="56"/>
        <end position="84"/>
    </location>
</feature>
<gene>
    <name evidence="2" type="ORF">J41TS12_03210</name>
</gene>
<keyword evidence="1" id="KW-0812">Transmembrane</keyword>
<keyword evidence="3" id="KW-1185">Reference proteome</keyword>
<comment type="caution">
    <text evidence="2">The sequence shown here is derived from an EMBL/GenBank/DDBJ whole genome shotgun (WGS) entry which is preliminary data.</text>
</comment>
<feature type="transmembrane region" description="Helical" evidence="1">
    <location>
        <begin position="7"/>
        <end position="26"/>
    </location>
</feature>
<name>A0A919XR95_9BACL</name>
<evidence type="ECO:0000313" key="3">
    <source>
        <dbReference type="Proteomes" id="UP000681162"/>
    </source>
</evidence>
<protein>
    <submittedName>
        <fullName evidence="2">Uncharacterized protein</fullName>
    </submittedName>
</protein>
<dbReference type="AlphaFoldDB" id="A0A919XR95"/>
<evidence type="ECO:0000313" key="2">
    <source>
        <dbReference type="EMBL" id="GIO35460.1"/>
    </source>
</evidence>
<keyword evidence="1" id="KW-1133">Transmembrane helix</keyword>
<dbReference type="RefSeq" id="WP_212937881.1">
    <property type="nucleotide sequence ID" value="NZ_BORR01000001.1"/>
</dbReference>
<dbReference type="EMBL" id="BORR01000001">
    <property type="protein sequence ID" value="GIO35460.1"/>
    <property type="molecule type" value="Genomic_DNA"/>
</dbReference>
<sequence>MKRTAIGITFLTIGTFICLSIINLAYKLLPIMSVWRGHKLWFAIFGANDISNADSLFLGIPFTIGSILFILGVVILSCELFNLLNKR</sequence>
<reference evidence="2 3" key="1">
    <citation type="submission" date="2021-03" db="EMBL/GenBank/DDBJ databases">
        <title>Antimicrobial resistance genes in bacteria isolated from Japanese honey, and their potential for conferring macrolide and lincosamide resistance in the American foulbrood pathogen Paenibacillus larvae.</title>
        <authorList>
            <person name="Okamoto M."/>
            <person name="Kumagai M."/>
            <person name="Kanamori H."/>
            <person name="Takamatsu D."/>
        </authorList>
    </citation>
    <scope>NUCLEOTIDE SEQUENCE [LARGE SCALE GENOMIC DNA]</scope>
    <source>
        <strain evidence="2 3">J41TS12</strain>
    </source>
</reference>
<proteinExistence type="predicted"/>
<organism evidence="2 3">
    <name type="scientific">Paenibacillus antibioticophila</name>
    <dbReference type="NCBI Taxonomy" id="1274374"/>
    <lineage>
        <taxon>Bacteria</taxon>
        <taxon>Bacillati</taxon>
        <taxon>Bacillota</taxon>
        <taxon>Bacilli</taxon>
        <taxon>Bacillales</taxon>
        <taxon>Paenibacillaceae</taxon>
        <taxon>Paenibacillus</taxon>
    </lineage>
</organism>
<keyword evidence="1" id="KW-0472">Membrane</keyword>
<dbReference type="Proteomes" id="UP000681162">
    <property type="component" value="Unassembled WGS sequence"/>
</dbReference>
<accession>A0A919XR95</accession>